<evidence type="ECO:0000256" key="4">
    <source>
        <dbReference type="ARBA" id="ARBA00023125"/>
    </source>
</evidence>
<sequence length="404" mass="46709">MYMEDNKFDYESFKSRAIKELQSGKELSGVDGVLQPLLKDFLESALDGELTSHLANDTSNNRRNGKGKKKVKTSYGAVDIVTPRDRNGSFTPKLIGKRETVLGEALESKILSLYAKGSSYSQIQEHLLELYGLDISVGKLSAITDCIIPKLKQWQSKRLHVFYPVVWLDAIHFKVREDHRVTSKAVYVVLALNNQGVKELLGLYISDEERAGFWLEVLSDIQNRGVEDILITCVDNLKGFSEAIEAVFPKTSIQKCIIHQIRNSRRFLARKDRVKFNEDLKAIYKAVNLTEAQVALDDFDTNWNHKYPLAVKSWRKNWSELTHFFEYSKNIRKLMYTTNIVEGFNRQIRKITKTKGVFTNQMALMKLIYLTQNDITKKWVNPTNNWNRIKQELIIKFGKRFIEN</sequence>
<dbReference type="InterPro" id="IPR001207">
    <property type="entry name" value="Transposase_mutator"/>
</dbReference>
<reference evidence="7 8" key="1">
    <citation type="submission" date="2018-08" db="EMBL/GenBank/DDBJ databases">
        <title>Genomic Encyclopedia of Type Strains, Phase IV (KMG-IV): sequencing the most valuable type-strain genomes for metagenomic binning, comparative biology and taxonomic classification.</title>
        <authorList>
            <person name="Goeker M."/>
        </authorList>
    </citation>
    <scope>NUCLEOTIDE SEQUENCE [LARGE SCALE GENOMIC DNA]</scope>
    <source>
        <strain evidence="7 8">DSM 18841</strain>
    </source>
</reference>
<keyword evidence="8" id="KW-1185">Reference proteome</keyword>
<evidence type="ECO:0000256" key="3">
    <source>
        <dbReference type="ARBA" id="ARBA00022578"/>
    </source>
</evidence>
<keyword evidence="4 6" id="KW-0238">DNA-binding</keyword>
<dbReference type="AlphaFoldDB" id="A0A3E0HCC6"/>
<dbReference type="EMBL" id="QUNS01000019">
    <property type="protein sequence ID" value="REH42500.1"/>
    <property type="molecule type" value="Genomic_DNA"/>
</dbReference>
<dbReference type="PANTHER" id="PTHR33217">
    <property type="entry name" value="TRANSPOSASE FOR INSERTION SEQUENCE ELEMENT IS1081"/>
    <property type="match status" value="1"/>
</dbReference>
<proteinExistence type="inferred from homology"/>
<evidence type="ECO:0000256" key="1">
    <source>
        <dbReference type="ARBA" id="ARBA00002190"/>
    </source>
</evidence>
<name>A0A3E0HCC6_9FLAO</name>
<comment type="function">
    <text evidence="1 6">Required for the transposition of the insertion element.</text>
</comment>
<accession>A0A3E0HCC6</accession>
<comment type="caution">
    <text evidence="7">The sequence shown here is derived from an EMBL/GenBank/DDBJ whole genome shotgun (WGS) entry which is preliminary data.</text>
</comment>
<dbReference type="GO" id="GO:0006313">
    <property type="term" value="P:DNA transposition"/>
    <property type="evidence" value="ECO:0007669"/>
    <property type="project" value="UniProtKB-UniRule"/>
</dbReference>
<dbReference type="NCBIfam" id="NF033543">
    <property type="entry name" value="transpos_IS256"/>
    <property type="match status" value="1"/>
</dbReference>
<dbReference type="Pfam" id="PF00872">
    <property type="entry name" value="Transposase_mut"/>
    <property type="match status" value="1"/>
</dbReference>
<evidence type="ECO:0000256" key="6">
    <source>
        <dbReference type="RuleBase" id="RU365089"/>
    </source>
</evidence>
<comment type="similarity">
    <text evidence="2 6">Belongs to the transposase mutator family.</text>
</comment>
<evidence type="ECO:0000256" key="2">
    <source>
        <dbReference type="ARBA" id="ARBA00010961"/>
    </source>
</evidence>
<dbReference type="GO" id="GO:0004803">
    <property type="term" value="F:transposase activity"/>
    <property type="evidence" value="ECO:0007669"/>
    <property type="project" value="UniProtKB-UniRule"/>
</dbReference>
<protein>
    <recommendedName>
        <fullName evidence="6">Mutator family transposase</fullName>
    </recommendedName>
</protein>
<dbReference type="GO" id="GO:0003677">
    <property type="term" value="F:DNA binding"/>
    <property type="evidence" value="ECO:0007669"/>
    <property type="project" value="UniProtKB-UniRule"/>
</dbReference>
<keyword evidence="5 6" id="KW-0233">DNA recombination</keyword>
<evidence type="ECO:0000313" key="8">
    <source>
        <dbReference type="Proteomes" id="UP000256884"/>
    </source>
</evidence>
<evidence type="ECO:0000256" key="5">
    <source>
        <dbReference type="ARBA" id="ARBA00023172"/>
    </source>
</evidence>
<dbReference type="PROSITE" id="PS01007">
    <property type="entry name" value="TRANSPOSASE_MUTATOR"/>
    <property type="match status" value="1"/>
</dbReference>
<gene>
    <name evidence="7" type="ORF">C7448_1191</name>
</gene>
<keyword evidence="6" id="KW-0814">Transposable element</keyword>
<dbReference type="Proteomes" id="UP000256884">
    <property type="component" value="Unassembled WGS sequence"/>
</dbReference>
<organism evidence="7 8">
    <name type="scientific">Tenacibaculum gallaicum</name>
    <dbReference type="NCBI Taxonomy" id="561505"/>
    <lineage>
        <taxon>Bacteria</taxon>
        <taxon>Pseudomonadati</taxon>
        <taxon>Bacteroidota</taxon>
        <taxon>Flavobacteriia</taxon>
        <taxon>Flavobacteriales</taxon>
        <taxon>Flavobacteriaceae</taxon>
        <taxon>Tenacibaculum</taxon>
    </lineage>
</organism>
<dbReference type="PANTHER" id="PTHR33217:SF8">
    <property type="entry name" value="MUTATOR FAMILY TRANSPOSASE"/>
    <property type="match status" value="1"/>
</dbReference>
<evidence type="ECO:0000313" key="7">
    <source>
        <dbReference type="EMBL" id="REH42500.1"/>
    </source>
</evidence>
<keyword evidence="3 6" id="KW-0815">Transposition</keyword>